<comment type="caution">
    <text evidence="3">The sequence shown here is derived from an EMBL/GenBank/DDBJ whole genome shotgun (WGS) entry which is preliminary data.</text>
</comment>
<keyword evidence="1" id="KW-0560">Oxidoreductase</keyword>
<evidence type="ECO:0000313" key="4">
    <source>
        <dbReference type="Proteomes" id="UP000308444"/>
    </source>
</evidence>
<feature type="domain" description="Pyruvate flavodoxin/ferredoxin oxidoreductase pyrimidine binding" evidence="2">
    <location>
        <begin position="2"/>
        <end position="82"/>
    </location>
</feature>
<dbReference type="InterPro" id="IPR002880">
    <property type="entry name" value="Pyrv_Fd/Flavodoxin_OxRdtase_N"/>
</dbReference>
<dbReference type="PANTHER" id="PTHR32154:SF20">
    <property type="entry name" value="2-OXOGLUTARATE OXIDOREDUCTASE SUBUNIT KORA"/>
    <property type="match status" value="1"/>
</dbReference>
<name>A0A9X9F1B5_BACCE</name>
<dbReference type="GO" id="GO:0016491">
    <property type="term" value="F:oxidoreductase activity"/>
    <property type="evidence" value="ECO:0007669"/>
    <property type="project" value="UniProtKB-KW"/>
</dbReference>
<dbReference type="PANTHER" id="PTHR32154">
    <property type="entry name" value="PYRUVATE-FLAVODOXIN OXIDOREDUCTASE-RELATED"/>
    <property type="match status" value="1"/>
</dbReference>
<dbReference type="Proteomes" id="UP000308444">
    <property type="component" value="Unassembled WGS sequence"/>
</dbReference>
<dbReference type="GO" id="GO:0006979">
    <property type="term" value="P:response to oxidative stress"/>
    <property type="evidence" value="ECO:0007669"/>
    <property type="project" value="TreeGrafter"/>
</dbReference>
<reference evidence="3 4" key="1">
    <citation type="journal article" date="2019" name="Environ. Microbiol.">
        <title>An active ?-lactamase is a part of an orchestrated cell wall stress resistance network of Bacillus subtilis and related rhizosphere species.</title>
        <authorList>
            <person name="Bucher T."/>
            <person name="Keren-Paz A."/>
            <person name="Hausser J."/>
            <person name="Olender T."/>
            <person name="Cytryn E."/>
            <person name="Kolodkin-Gal I."/>
        </authorList>
    </citation>
    <scope>NUCLEOTIDE SEQUENCE [LARGE SCALE GENOMIC DNA]</scope>
    <source>
        <strain evidence="3 4">I32</strain>
    </source>
</reference>
<proteinExistence type="predicted"/>
<organism evidence="3 4">
    <name type="scientific">Bacillus cereus</name>
    <dbReference type="NCBI Taxonomy" id="1396"/>
    <lineage>
        <taxon>Bacteria</taxon>
        <taxon>Bacillati</taxon>
        <taxon>Bacillota</taxon>
        <taxon>Bacilli</taxon>
        <taxon>Bacillales</taxon>
        <taxon>Bacillaceae</taxon>
        <taxon>Bacillus</taxon>
        <taxon>Bacillus cereus group</taxon>
    </lineage>
</organism>
<evidence type="ECO:0000259" key="2">
    <source>
        <dbReference type="Pfam" id="PF01855"/>
    </source>
</evidence>
<dbReference type="InterPro" id="IPR050722">
    <property type="entry name" value="Pyruvate:ferred/Flavod_OxRd"/>
</dbReference>
<accession>A0A9X9F1B5</accession>
<feature type="non-terminal residue" evidence="3">
    <location>
        <position position="82"/>
    </location>
</feature>
<dbReference type="SUPFAM" id="SSF52518">
    <property type="entry name" value="Thiamin diphosphate-binding fold (THDP-binding)"/>
    <property type="match status" value="1"/>
</dbReference>
<gene>
    <name evidence="3" type="ORF">FC695_41050</name>
</gene>
<dbReference type="Pfam" id="PF01855">
    <property type="entry name" value="POR_N"/>
    <property type="match status" value="1"/>
</dbReference>
<evidence type="ECO:0000256" key="1">
    <source>
        <dbReference type="ARBA" id="ARBA00023002"/>
    </source>
</evidence>
<dbReference type="EMBL" id="SZOH01004664">
    <property type="protein sequence ID" value="TKI83737.1"/>
    <property type="molecule type" value="Genomic_DNA"/>
</dbReference>
<evidence type="ECO:0000313" key="3">
    <source>
        <dbReference type="EMBL" id="TKI83737.1"/>
    </source>
</evidence>
<dbReference type="InterPro" id="IPR029061">
    <property type="entry name" value="THDP-binding"/>
</dbReference>
<feature type="non-terminal residue" evidence="3">
    <location>
        <position position="1"/>
    </location>
</feature>
<protein>
    <submittedName>
        <fullName evidence="3">2-oxoacid:acceptor oxidoreductase subunit alpha</fullName>
    </submittedName>
</protein>
<dbReference type="Gene3D" id="3.40.50.970">
    <property type="match status" value="1"/>
</dbReference>
<sequence>AVAGGARFMSAYPITPASEIMEYLIKKLPKVGGTVIQTEDEIAACTMAIGANYAGVRTLTASAGPGLSLMMEAIGLAGITET</sequence>
<dbReference type="CDD" id="cd07034">
    <property type="entry name" value="TPP_PYR_PFOR_IOR-alpha_like"/>
    <property type="match status" value="1"/>
</dbReference>
<dbReference type="AlphaFoldDB" id="A0A9X9F1B5"/>